<dbReference type="GO" id="GO:0020037">
    <property type="term" value="F:heme binding"/>
    <property type="evidence" value="ECO:0007669"/>
    <property type="project" value="InterPro"/>
</dbReference>
<protein>
    <submittedName>
        <fullName evidence="5">Uncharacterized protein</fullName>
    </submittedName>
</protein>
<evidence type="ECO:0000256" key="2">
    <source>
        <dbReference type="ARBA" id="ARBA00022723"/>
    </source>
</evidence>
<dbReference type="PANTHER" id="PTHR24296">
    <property type="entry name" value="CYTOCHROME P450"/>
    <property type="match status" value="1"/>
</dbReference>
<accession>A0A7I8KZ89</accession>
<gene>
    <name evidence="5" type="ORF">SI8410_09013689</name>
</gene>
<dbReference type="OrthoDB" id="1470350at2759"/>
<keyword evidence="4" id="KW-0408">Iron</keyword>
<reference evidence="5" key="1">
    <citation type="submission" date="2020-02" db="EMBL/GenBank/DDBJ databases">
        <authorList>
            <person name="Scholz U."/>
            <person name="Mascher M."/>
            <person name="Fiebig A."/>
        </authorList>
    </citation>
    <scope>NUCLEOTIDE SEQUENCE</scope>
</reference>
<name>A0A7I8KZ89_SPIIN</name>
<evidence type="ECO:0000256" key="1">
    <source>
        <dbReference type="ARBA" id="ARBA00010617"/>
    </source>
</evidence>
<keyword evidence="6" id="KW-1185">Reference proteome</keyword>
<proteinExistence type="inferred from homology"/>
<evidence type="ECO:0000313" key="5">
    <source>
        <dbReference type="EMBL" id="CAA7403011.1"/>
    </source>
</evidence>
<organism evidence="5 6">
    <name type="scientific">Spirodela intermedia</name>
    <name type="common">Intermediate duckweed</name>
    <dbReference type="NCBI Taxonomy" id="51605"/>
    <lineage>
        <taxon>Eukaryota</taxon>
        <taxon>Viridiplantae</taxon>
        <taxon>Streptophyta</taxon>
        <taxon>Embryophyta</taxon>
        <taxon>Tracheophyta</taxon>
        <taxon>Spermatophyta</taxon>
        <taxon>Magnoliopsida</taxon>
        <taxon>Liliopsida</taxon>
        <taxon>Araceae</taxon>
        <taxon>Lemnoideae</taxon>
        <taxon>Spirodela</taxon>
    </lineage>
</organism>
<dbReference type="GO" id="GO:0016705">
    <property type="term" value="F:oxidoreductase activity, acting on paired donors, with incorporation or reduction of molecular oxygen"/>
    <property type="evidence" value="ECO:0007669"/>
    <property type="project" value="InterPro"/>
</dbReference>
<dbReference type="InterPro" id="IPR036396">
    <property type="entry name" value="Cyt_P450_sf"/>
</dbReference>
<evidence type="ECO:0000256" key="4">
    <source>
        <dbReference type="ARBA" id="ARBA00023004"/>
    </source>
</evidence>
<keyword evidence="3" id="KW-0560">Oxidoreductase</keyword>
<keyword evidence="2" id="KW-0479">Metal-binding</keyword>
<dbReference type="Gene3D" id="1.10.630.10">
    <property type="entry name" value="Cytochrome P450"/>
    <property type="match status" value="2"/>
</dbReference>
<dbReference type="InterPro" id="IPR001128">
    <property type="entry name" value="Cyt_P450"/>
</dbReference>
<dbReference type="Pfam" id="PF00067">
    <property type="entry name" value="p450"/>
    <property type="match status" value="1"/>
</dbReference>
<dbReference type="EMBL" id="LR746272">
    <property type="protein sequence ID" value="CAA7403011.1"/>
    <property type="molecule type" value="Genomic_DNA"/>
</dbReference>
<comment type="similarity">
    <text evidence="1">Belongs to the cytochrome P450 family.</text>
</comment>
<dbReference type="GO" id="GO:0005506">
    <property type="term" value="F:iron ion binding"/>
    <property type="evidence" value="ECO:0007669"/>
    <property type="project" value="InterPro"/>
</dbReference>
<dbReference type="SUPFAM" id="SSF48264">
    <property type="entry name" value="Cytochrome P450"/>
    <property type="match status" value="1"/>
</dbReference>
<evidence type="ECO:0000256" key="3">
    <source>
        <dbReference type="ARBA" id="ARBA00023002"/>
    </source>
</evidence>
<evidence type="ECO:0000313" key="6">
    <source>
        <dbReference type="Proteomes" id="UP000663760"/>
    </source>
</evidence>
<dbReference type="GO" id="GO:0004497">
    <property type="term" value="F:monooxygenase activity"/>
    <property type="evidence" value="ECO:0007669"/>
    <property type="project" value="InterPro"/>
</dbReference>
<dbReference type="AlphaFoldDB" id="A0A7I8KZ89"/>
<sequence length="278" mass="32059">MTHFFFSEPRFQRFDIFFPFTFDSTCNMAFGADPGSLSLDLHSVPFINAQDYMLEVMFFRHVVPMGWWKLLRWLHVGKEKKMALALETIENFLAVRIAERMDEVAKLRHDKNATGTGLTWFFWVVSQRPDVERKILDELKPIITGLPESRRRDPVVFRVDDLSSAVYLEATLREALRLFPPVPLEYKCAARADVLPSGHKVDPKAKIVIPLYAMARVEGIWGKGCCEFKPERWISDDGKLKHESSYNITVVKGHVVAPSLSIIFRMKQGLRVSDEKRV</sequence>
<dbReference type="Proteomes" id="UP000663760">
    <property type="component" value="Chromosome 9"/>
</dbReference>